<protein>
    <submittedName>
        <fullName evidence="6">LLM class flavin-dependent oxidoreductase</fullName>
    </submittedName>
</protein>
<keyword evidence="4" id="KW-0503">Monooxygenase</keyword>
<dbReference type="PANTHER" id="PTHR42847:SF9">
    <property type="entry name" value="BLL6451 PROTEIN"/>
    <property type="match status" value="1"/>
</dbReference>
<dbReference type="InterPro" id="IPR011251">
    <property type="entry name" value="Luciferase-like_dom"/>
</dbReference>
<dbReference type="AlphaFoldDB" id="A0A6H9WLI6"/>
<evidence type="ECO:0000256" key="2">
    <source>
        <dbReference type="ARBA" id="ARBA00022643"/>
    </source>
</evidence>
<gene>
    <name evidence="6" type="ORF">F8O04_13600</name>
</gene>
<accession>A0A6H9WLI6</accession>
<evidence type="ECO:0000313" key="6">
    <source>
        <dbReference type="EMBL" id="KAB1646772.1"/>
    </source>
</evidence>
<dbReference type="GO" id="GO:0046306">
    <property type="term" value="P:alkanesulfonate catabolic process"/>
    <property type="evidence" value="ECO:0007669"/>
    <property type="project" value="TreeGrafter"/>
</dbReference>
<keyword evidence="3" id="KW-0560">Oxidoreductase</keyword>
<evidence type="ECO:0000313" key="7">
    <source>
        <dbReference type="Proteomes" id="UP000431744"/>
    </source>
</evidence>
<comment type="caution">
    <text evidence="6">The sequence shown here is derived from an EMBL/GenBank/DDBJ whole genome shotgun (WGS) entry which is preliminary data.</text>
</comment>
<dbReference type="InterPro" id="IPR050172">
    <property type="entry name" value="SsuD_RutA_monooxygenase"/>
</dbReference>
<dbReference type="OrthoDB" id="9814695at2"/>
<keyword evidence="2" id="KW-0288">FMN</keyword>
<keyword evidence="7" id="KW-1185">Reference proteome</keyword>
<evidence type="ECO:0000256" key="3">
    <source>
        <dbReference type="ARBA" id="ARBA00023002"/>
    </source>
</evidence>
<proteinExistence type="predicted"/>
<evidence type="ECO:0000256" key="4">
    <source>
        <dbReference type="ARBA" id="ARBA00023033"/>
    </source>
</evidence>
<dbReference type="InterPro" id="IPR036661">
    <property type="entry name" value="Luciferase-like_sf"/>
</dbReference>
<sequence>MTCDRRGSPMPIELRSRLQIASAPIGDPATVVQRRATSSGNWSVRNSTNVETVLTAAREQEEIGYDGVLVAERSGWPDVYAQSAWVLANTRRLKTVSAHRIGRQSPTTVARLAQTMDMLSGGRFIHHFITGHNEVDQQRDGDFIDKSRRYARANEFLELYVRELTATEPFDFEGEFYRVKGAMSGVGNHSTPYPEISWAGSSPQALEVAAAWADTFSLPATSVADTLEVTSRVRALAESKARTLRFWYNANQIVAETDERARGIAEGIVRELETRADLLRLDIERPESVSRRKIYDRAREGDWVDGSLFLGLARVTGVESVPAFVGSPQTVANAMLEHYRNGVEIFGLDPTAYTQEEFELKRELLTLLRAGAAEIDAERAASVPA</sequence>
<reference evidence="6 7" key="1">
    <citation type="submission" date="2019-09" db="EMBL/GenBank/DDBJ databases">
        <title>Phylogeny of genus Pseudoclavibacter and closely related genus.</title>
        <authorList>
            <person name="Li Y."/>
        </authorList>
    </citation>
    <scope>NUCLEOTIDE SEQUENCE [LARGE SCALE GENOMIC DNA]</scope>
    <source>
        <strain evidence="6 7">EGI 60007</strain>
    </source>
</reference>
<dbReference type="PANTHER" id="PTHR42847">
    <property type="entry name" value="ALKANESULFONATE MONOOXYGENASE"/>
    <property type="match status" value="1"/>
</dbReference>
<keyword evidence="1" id="KW-0285">Flavoprotein</keyword>
<evidence type="ECO:0000256" key="1">
    <source>
        <dbReference type="ARBA" id="ARBA00022630"/>
    </source>
</evidence>
<dbReference type="EMBL" id="WBJY01000004">
    <property type="protein sequence ID" value="KAB1646772.1"/>
    <property type="molecule type" value="Genomic_DNA"/>
</dbReference>
<dbReference type="SUPFAM" id="SSF51679">
    <property type="entry name" value="Bacterial luciferase-like"/>
    <property type="match status" value="1"/>
</dbReference>
<dbReference type="Proteomes" id="UP000431744">
    <property type="component" value="Unassembled WGS sequence"/>
</dbReference>
<dbReference type="Gene3D" id="3.20.20.30">
    <property type="entry name" value="Luciferase-like domain"/>
    <property type="match status" value="1"/>
</dbReference>
<evidence type="ECO:0000259" key="5">
    <source>
        <dbReference type="Pfam" id="PF00296"/>
    </source>
</evidence>
<name>A0A6H9WLI6_9MICO</name>
<organism evidence="6 7">
    <name type="scientific">Pseudoclavibacter endophyticus</name>
    <dbReference type="NCBI Taxonomy" id="1778590"/>
    <lineage>
        <taxon>Bacteria</taxon>
        <taxon>Bacillati</taxon>
        <taxon>Actinomycetota</taxon>
        <taxon>Actinomycetes</taxon>
        <taxon>Micrococcales</taxon>
        <taxon>Microbacteriaceae</taxon>
        <taxon>Pseudoclavibacter</taxon>
    </lineage>
</organism>
<feature type="domain" description="Luciferase-like" evidence="5">
    <location>
        <begin position="43"/>
        <end position="342"/>
    </location>
</feature>
<dbReference type="GO" id="GO:0008726">
    <property type="term" value="F:alkanesulfonate monooxygenase activity"/>
    <property type="evidence" value="ECO:0007669"/>
    <property type="project" value="TreeGrafter"/>
</dbReference>
<dbReference type="Pfam" id="PF00296">
    <property type="entry name" value="Bac_luciferase"/>
    <property type="match status" value="1"/>
</dbReference>